<evidence type="ECO:0000256" key="5">
    <source>
        <dbReference type="ARBA" id="ARBA00023136"/>
    </source>
</evidence>
<gene>
    <name evidence="9" type="ORF">KB1_19030</name>
</gene>
<dbReference type="GO" id="GO:0005886">
    <property type="term" value="C:plasma membrane"/>
    <property type="evidence" value="ECO:0007669"/>
    <property type="project" value="UniProtKB-SubCell"/>
</dbReference>
<keyword evidence="4 7" id="KW-1133">Transmembrane helix</keyword>
<keyword evidence="3 7" id="KW-0812">Transmembrane</keyword>
<feature type="domain" description="Phage shock protein PspC N-terminal" evidence="8">
    <location>
        <begin position="3"/>
        <end position="59"/>
    </location>
</feature>
<evidence type="ECO:0000256" key="4">
    <source>
        <dbReference type="ARBA" id="ARBA00022989"/>
    </source>
</evidence>
<feature type="region of interest" description="Disordered" evidence="6">
    <location>
        <begin position="70"/>
        <end position="96"/>
    </location>
</feature>
<dbReference type="Pfam" id="PF04024">
    <property type="entry name" value="PspC"/>
    <property type="match status" value="1"/>
</dbReference>
<dbReference type="InterPro" id="IPR007168">
    <property type="entry name" value="Phageshock_PspC_N"/>
</dbReference>
<dbReference type="InterPro" id="IPR052027">
    <property type="entry name" value="PspC"/>
</dbReference>
<proteinExistence type="predicted"/>
<evidence type="ECO:0000256" key="6">
    <source>
        <dbReference type="SAM" id="MobiDB-lite"/>
    </source>
</evidence>
<sequence>MSKLTRPKEGRIIGGVCQGIANSLDLDPTIVRIVAALLILIAGSGPLIYLVLWAIIPDEGSGSSVVADLVNKTHSPRKPEGTQGSTPNAPFDPYKD</sequence>
<dbReference type="EMBL" id="AP024747">
    <property type="protein sequence ID" value="BCY25913.1"/>
    <property type="molecule type" value="Genomic_DNA"/>
</dbReference>
<dbReference type="PANTHER" id="PTHR33885:SF3">
    <property type="entry name" value="PHAGE SHOCK PROTEIN C"/>
    <property type="match status" value="1"/>
</dbReference>
<protein>
    <recommendedName>
        <fullName evidence="8">Phage shock protein PspC N-terminal domain-containing protein</fullName>
    </recommendedName>
</protein>
<comment type="subcellular location">
    <subcellularLocation>
        <location evidence="1">Cell membrane</location>
        <topology evidence="1">Single-pass membrane protein</topology>
    </subcellularLocation>
</comment>
<accession>A0AAD1NWD4</accession>
<evidence type="ECO:0000256" key="3">
    <source>
        <dbReference type="ARBA" id="ARBA00022692"/>
    </source>
</evidence>
<evidence type="ECO:0000313" key="10">
    <source>
        <dbReference type="Proteomes" id="UP000825072"/>
    </source>
</evidence>
<dbReference type="PANTHER" id="PTHR33885">
    <property type="entry name" value="PHAGE SHOCK PROTEIN C"/>
    <property type="match status" value="1"/>
</dbReference>
<feature type="transmembrane region" description="Helical" evidence="7">
    <location>
        <begin position="33"/>
        <end position="56"/>
    </location>
</feature>
<organism evidence="9 10">
    <name type="scientific">Cutibacterium modestum</name>
    <dbReference type="NCBI Taxonomy" id="2559073"/>
    <lineage>
        <taxon>Bacteria</taxon>
        <taxon>Bacillati</taxon>
        <taxon>Actinomycetota</taxon>
        <taxon>Actinomycetes</taxon>
        <taxon>Propionibacteriales</taxon>
        <taxon>Propionibacteriaceae</taxon>
        <taxon>Cutibacterium</taxon>
    </lineage>
</organism>
<dbReference type="GeneID" id="92881123"/>
<dbReference type="RefSeq" id="WP_002528660.1">
    <property type="nucleotide sequence ID" value="NZ_AP024747.1"/>
</dbReference>
<evidence type="ECO:0000259" key="8">
    <source>
        <dbReference type="Pfam" id="PF04024"/>
    </source>
</evidence>
<keyword evidence="2" id="KW-1003">Cell membrane</keyword>
<evidence type="ECO:0000256" key="7">
    <source>
        <dbReference type="SAM" id="Phobius"/>
    </source>
</evidence>
<evidence type="ECO:0000256" key="1">
    <source>
        <dbReference type="ARBA" id="ARBA00004162"/>
    </source>
</evidence>
<name>A0AAD1NWD4_9ACTN</name>
<dbReference type="Proteomes" id="UP000825072">
    <property type="component" value="Chromosome 1"/>
</dbReference>
<dbReference type="AlphaFoldDB" id="A0AAD1NWD4"/>
<keyword evidence="5 7" id="KW-0472">Membrane</keyword>
<reference evidence="9" key="1">
    <citation type="submission" date="2021-06" db="EMBL/GenBank/DDBJ databases">
        <title>Genome sequence of Cutibacterium modestum strain KB17-24694.</title>
        <authorList>
            <person name="Dekio I."/>
            <person name="Asahina A."/>
            <person name="Nishida M."/>
        </authorList>
    </citation>
    <scope>NUCLEOTIDE SEQUENCE</scope>
    <source>
        <strain evidence="9">KB17-24694</strain>
    </source>
</reference>
<evidence type="ECO:0000313" key="9">
    <source>
        <dbReference type="EMBL" id="BCY25913.1"/>
    </source>
</evidence>
<evidence type="ECO:0000256" key="2">
    <source>
        <dbReference type="ARBA" id="ARBA00022475"/>
    </source>
</evidence>